<protein>
    <submittedName>
        <fullName evidence="2">Uncharacterized protein</fullName>
    </submittedName>
</protein>
<dbReference type="EMBL" id="PDUG01000005">
    <property type="protein sequence ID" value="PIC28176.1"/>
    <property type="molecule type" value="Genomic_DNA"/>
</dbReference>
<organism evidence="2 3">
    <name type="scientific">Caenorhabditis nigoni</name>
    <dbReference type="NCBI Taxonomy" id="1611254"/>
    <lineage>
        <taxon>Eukaryota</taxon>
        <taxon>Metazoa</taxon>
        <taxon>Ecdysozoa</taxon>
        <taxon>Nematoda</taxon>
        <taxon>Chromadorea</taxon>
        <taxon>Rhabditida</taxon>
        <taxon>Rhabditina</taxon>
        <taxon>Rhabditomorpha</taxon>
        <taxon>Rhabditoidea</taxon>
        <taxon>Rhabditidae</taxon>
        <taxon>Peloderinae</taxon>
        <taxon>Caenorhabditis</taxon>
    </lineage>
</organism>
<feature type="region of interest" description="Disordered" evidence="1">
    <location>
        <begin position="63"/>
        <end position="84"/>
    </location>
</feature>
<name>A0A2G5TMD0_9PELO</name>
<proteinExistence type="predicted"/>
<dbReference type="AlphaFoldDB" id="A0A2G5TMD0"/>
<sequence>MDDERIDWNGSGFGWRTMRITLIRMAQKMAIGQQLVRRRSRMATTWMFGIGDLRSDALECEKDSGALDRQSRSQGKETNGKVSF</sequence>
<gene>
    <name evidence="2" type="primary">Cnig_chr_V.g20180</name>
    <name evidence="2" type="ORF">B9Z55_020180</name>
</gene>
<comment type="caution">
    <text evidence="2">The sequence shown here is derived from an EMBL/GenBank/DDBJ whole genome shotgun (WGS) entry which is preliminary data.</text>
</comment>
<accession>A0A2G5TMD0</accession>
<evidence type="ECO:0000313" key="2">
    <source>
        <dbReference type="EMBL" id="PIC28176.1"/>
    </source>
</evidence>
<evidence type="ECO:0000313" key="3">
    <source>
        <dbReference type="Proteomes" id="UP000230233"/>
    </source>
</evidence>
<reference evidence="3" key="1">
    <citation type="submission" date="2017-10" db="EMBL/GenBank/DDBJ databases">
        <title>Rapid genome shrinkage in a self-fertile nematode reveals novel sperm competition proteins.</title>
        <authorList>
            <person name="Yin D."/>
            <person name="Schwarz E.M."/>
            <person name="Thomas C.G."/>
            <person name="Felde R.L."/>
            <person name="Korf I.F."/>
            <person name="Cutter A.D."/>
            <person name="Schartner C.M."/>
            <person name="Ralston E.J."/>
            <person name="Meyer B.J."/>
            <person name="Haag E.S."/>
        </authorList>
    </citation>
    <scope>NUCLEOTIDE SEQUENCE [LARGE SCALE GENOMIC DNA]</scope>
    <source>
        <strain evidence="3">JU1422</strain>
    </source>
</reference>
<keyword evidence="3" id="KW-1185">Reference proteome</keyword>
<dbReference type="Proteomes" id="UP000230233">
    <property type="component" value="Chromosome V"/>
</dbReference>
<evidence type="ECO:0000256" key="1">
    <source>
        <dbReference type="SAM" id="MobiDB-lite"/>
    </source>
</evidence>
<dbReference type="OrthoDB" id="10615116at2759"/>